<dbReference type="RefSeq" id="WP_264987452.1">
    <property type="nucleotide sequence ID" value="NZ_BRZA01000001.1"/>
</dbReference>
<comment type="similarity">
    <text evidence="1">Belongs to the UPF0738 family.</text>
</comment>
<evidence type="ECO:0000256" key="1">
    <source>
        <dbReference type="HAMAP-Rule" id="MF_01861"/>
    </source>
</evidence>
<dbReference type="EMBL" id="BRZA01000001">
    <property type="protein sequence ID" value="GLC87734.1"/>
    <property type="molecule type" value="Genomic_DNA"/>
</dbReference>
<dbReference type="InterPro" id="IPR020908">
    <property type="entry name" value="UPF0738"/>
</dbReference>
<evidence type="ECO:0000313" key="3">
    <source>
        <dbReference type="Proteomes" id="UP001065593"/>
    </source>
</evidence>
<dbReference type="HAMAP" id="MF_01861">
    <property type="entry name" value="UPF0738"/>
    <property type="match status" value="1"/>
</dbReference>
<comment type="caution">
    <text evidence="2">The sequence shown here is derived from an EMBL/GenBank/DDBJ whole genome shotgun (WGS) entry which is preliminary data.</text>
</comment>
<reference evidence="2" key="1">
    <citation type="submission" date="2022-08" db="EMBL/GenBank/DDBJ databases">
        <title>Draft genome sequence of Lysinibacillus sp. strain KH24.</title>
        <authorList>
            <person name="Kanbe H."/>
            <person name="Itoh H."/>
        </authorList>
    </citation>
    <scope>NUCLEOTIDE SEQUENCE</scope>
    <source>
        <strain evidence="2">KH24</strain>
    </source>
</reference>
<dbReference type="Pfam" id="PF19785">
    <property type="entry name" value="UPF0738"/>
    <property type="match status" value="1"/>
</dbReference>
<accession>A0ABQ5NHH8</accession>
<dbReference type="Proteomes" id="UP001065593">
    <property type="component" value="Unassembled WGS sequence"/>
</dbReference>
<evidence type="ECO:0000313" key="2">
    <source>
        <dbReference type="EMBL" id="GLC87734.1"/>
    </source>
</evidence>
<organism evidence="2 3">
    <name type="scientific">Lysinibacillus piscis</name>
    <dbReference type="NCBI Taxonomy" id="2518931"/>
    <lineage>
        <taxon>Bacteria</taxon>
        <taxon>Bacillati</taxon>
        <taxon>Bacillota</taxon>
        <taxon>Bacilli</taxon>
        <taxon>Bacillales</taxon>
        <taxon>Bacillaceae</taxon>
        <taxon>Lysinibacillus</taxon>
    </lineage>
</organism>
<protein>
    <recommendedName>
        <fullName evidence="1">UPF0738 protein LYSBPC_08610</fullName>
    </recommendedName>
</protein>
<keyword evidence="3" id="KW-1185">Reference proteome</keyword>
<proteinExistence type="inferred from homology"/>
<gene>
    <name evidence="2" type="ORF">LYSBPC_08610</name>
</gene>
<name>A0ABQ5NHH8_9BACI</name>
<sequence length="127" mass="14960">MRKIYTIETSSIENEKLYFSLNDSEEKLQLKPADRLIADSDDFAFIYLMDAGDMYHYLRFPEPSWSQLLYVLQQKQNPLLKLGEEVIELTNFYDELEMLVYNIEGNSNYGAQFVQAVEQHFQTILAE</sequence>